<name>Q6QHQ2_ACHDE</name>
<proteinExistence type="predicted"/>
<dbReference type="EMBL" id="AY540995">
    <property type="protein sequence ID" value="AAS49432.1"/>
    <property type="molecule type" value="Genomic_DNA"/>
</dbReference>
<keyword evidence="2" id="KW-0614">Plasmid</keyword>
<dbReference type="AlphaFoldDB" id="Q6QHQ2"/>
<sequence length="262" mass="29089">MRARMNLIFVEAREVFIVDSCIHGFFEEKGYEHAHGFLLFSALVAHAGSRDIEESHHPSRACKVAYVTLALRAAAMLPARSGRRRERVRLSPCRTPARNSPSRQSDWRRELPQRARCRLSVGRCHFQKAVVQRTVTVAYGRKSGRGPTFFTGSLSNCRVPAGRKRGAGAAFALSRACCNAAKMRGTCSNSSLPARVIRVLRVVRTNSCTPRSSSSSLMARDSGDCSMCSRSAARAKWSSSATARKQRRWRSSMATLVMRHAK</sequence>
<reference evidence="2" key="1">
    <citation type="journal article" date="2004" name="J. Bacteriol.">
        <title>The completely sequenced plasmid pEST4011 contains a novel IncP1 backbone and a catabolic transposon harboring tfd genes for 2,4-dichlorophenoxyacetic acid degradation.</title>
        <authorList>
            <person name="Vedler E."/>
            <person name="Vahter M."/>
            <person name="Heinaru A."/>
        </authorList>
    </citation>
    <scope>NUCLEOTIDE SEQUENCE</scope>
    <source>
        <strain evidence="2">EST4002</strain>
        <plasmid evidence="2">pEST4011</plasmid>
    </source>
</reference>
<evidence type="ECO:0000313" key="2">
    <source>
        <dbReference type="EMBL" id="AAS49432.1"/>
    </source>
</evidence>
<organism evidence="2">
    <name type="scientific">Achromobacter denitrificans</name>
    <name type="common">Alcaligenes denitrificans</name>
    <dbReference type="NCBI Taxonomy" id="32002"/>
    <lineage>
        <taxon>Bacteria</taxon>
        <taxon>Pseudomonadati</taxon>
        <taxon>Pseudomonadota</taxon>
        <taxon>Betaproteobacteria</taxon>
        <taxon>Burkholderiales</taxon>
        <taxon>Alcaligenaceae</taxon>
        <taxon>Achromobacter</taxon>
    </lineage>
</organism>
<protein>
    <submittedName>
        <fullName evidence="2">Uncharacterized protein</fullName>
    </submittedName>
</protein>
<geneLocation type="plasmid" evidence="2">
    <name>pEST4011</name>
</geneLocation>
<reference evidence="2" key="2">
    <citation type="submission" date="2012-02" db="EMBL/GenBank/DDBJ databases">
        <authorList>
            <person name="Vedler E."/>
        </authorList>
    </citation>
    <scope>NUCLEOTIDE SEQUENCE</scope>
    <source>
        <strain evidence="2">EST4002</strain>
        <plasmid evidence="2">pEST4011</plasmid>
    </source>
</reference>
<accession>Q6QHQ2</accession>
<feature type="region of interest" description="Disordered" evidence="1">
    <location>
        <begin position="86"/>
        <end position="107"/>
    </location>
</feature>
<evidence type="ECO:0000256" key="1">
    <source>
        <dbReference type="SAM" id="MobiDB-lite"/>
    </source>
</evidence>